<keyword evidence="1 5" id="KW-0963">Cytoplasm</keyword>
<dbReference type="EC" id="3.1.11.6" evidence="5"/>
<evidence type="ECO:0000313" key="9">
    <source>
        <dbReference type="EMBL" id="OES44406.1"/>
    </source>
</evidence>
<dbReference type="PANTHER" id="PTHR30008:SF0">
    <property type="entry name" value="EXODEOXYRIBONUCLEASE 7 LARGE SUBUNIT"/>
    <property type="match status" value="1"/>
</dbReference>
<keyword evidence="4 5" id="KW-0269">Exonuclease</keyword>
<feature type="domain" description="Exonuclease VII large subunit C-terminal" evidence="7">
    <location>
        <begin position="125"/>
        <end position="439"/>
    </location>
</feature>
<evidence type="ECO:0000256" key="4">
    <source>
        <dbReference type="ARBA" id="ARBA00022839"/>
    </source>
</evidence>
<dbReference type="GO" id="GO:0006308">
    <property type="term" value="P:DNA catabolic process"/>
    <property type="evidence" value="ECO:0007669"/>
    <property type="project" value="UniProtKB-UniRule"/>
</dbReference>
<dbReference type="AlphaFoldDB" id="A0A1E7DMU0"/>
<dbReference type="RefSeq" id="WP_069939003.1">
    <property type="nucleotide sequence ID" value="NZ_MAMP01000022.1"/>
</dbReference>
<comment type="subcellular location">
    <subcellularLocation>
        <location evidence="5 6">Cytoplasm</location>
    </subcellularLocation>
</comment>
<dbReference type="InterPro" id="IPR025824">
    <property type="entry name" value="OB-fold_nuc-bd_dom"/>
</dbReference>
<dbReference type="PANTHER" id="PTHR30008">
    <property type="entry name" value="EXODEOXYRIBONUCLEASE 7 LARGE SUBUNIT"/>
    <property type="match status" value="1"/>
</dbReference>
<reference evidence="9 10" key="1">
    <citation type="submission" date="2016-06" db="EMBL/GenBank/DDBJ databases">
        <title>Domibacillus iocasae genome sequencing.</title>
        <authorList>
            <person name="Verma A."/>
            <person name="Pal Y."/>
            <person name="Ojha A.K."/>
            <person name="Krishnamurthi S."/>
        </authorList>
    </citation>
    <scope>NUCLEOTIDE SEQUENCE [LARGE SCALE GENOMIC DNA]</scope>
    <source>
        <strain evidence="9 10">DSM 29979</strain>
    </source>
</reference>
<dbReference type="Proteomes" id="UP000095658">
    <property type="component" value="Unassembled WGS sequence"/>
</dbReference>
<evidence type="ECO:0000256" key="1">
    <source>
        <dbReference type="ARBA" id="ARBA00022490"/>
    </source>
</evidence>
<evidence type="ECO:0000256" key="6">
    <source>
        <dbReference type="RuleBase" id="RU004355"/>
    </source>
</evidence>
<dbReference type="Pfam" id="PF02601">
    <property type="entry name" value="Exonuc_VII_L"/>
    <property type="match status" value="1"/>
</dbReference>
<comment type="similarity">
    <text evidence="5 6">Belongs to the XseA family.</text>
</comment>
<evidence type="ECO:0000256" key="3">
    <source>
        <dbReference type="ARBA" id="ARBA00022801"/>
    </source>
</evidence>
<dbReference type="InterPro" id="IPR003753">
    <property type="entry name" value="Exonuc_VII_L"/>
</dbReference>
<proteinExistence type="inferred from homology"/>
<accession>A0A1E7DMU0</accession>
<comment type="function">
    <text evidence="5">Bidirectionally degrades single-stranded DNA into large acid-insoluble oligonucleotides, which are then degraded further into small acid-soluble oligonucleotides.</text>
</comment>
<dbReference type="GO" id="GO:0005737">
    <property type="term" value="C:cytoplasm"/>
    <property type="evidence" value="ECO:0007669"/>
    <property type="project" value="UniProtKB-SubCell"/>
</dbReference>
<comment type="catalytic activity">
    <reaction evidence="5 6">
        <text>Exonucleolytic cleavage in either 5'- to 3'- or 3'- to 5'-direction to yield nucleoside 5'-phosphates.</text>
        <dbReference type="EC" id="3.1.11.6"/>
    </reaction>
</comment>
<evidence type="ECO:0000259" key="8">
    <source>
        <dbReference type="Pfam" id="PF13742"/>
    </source>
</evidence>
<dbReference type="CDD" id="cd04489">
    <property type="entry name" value="ExoVII_LU_OBF"/>
    <property type="match status" value="1"/>
</dbReference>
<keyword evidence="3 5" id="KW-0378">Hydrolase</keyword>
<dbReference type="GO" id="GO:0003676">
    <property type="term" value="F:nucleic acid binding"/>
    <property type="evidence" value="ECO:0007669"/>
    <property type="project" value="InterPro"/>
</dbReference>
<dbReference type="EMBL" id="MAMP01000022">
    <property type="protein sequence ID" value="OES44406.1"/>
    <property type="molecule type" value="Genomic_DNA"/>
</dbReference>
<comment type="caution">
    <text evidence="9">The sequence shown here is derived from an EMBL/GenBank/DDBJ whole genome shotgun (WGS) entry which is preliminary data.</text>
</comment>
<name>A0A1E7DMU0_9BACI</name>
<gene>
    <name evidence="5" type="primary">xseA</name>
    <name evidence="9" type="ORF">BA724_08995</name>
</gene>
<evidence type="ECO:0000313" key="10">
    <source>
        <dbReference type="Proteomes" id="UP000095658"/>
    </source>
</evidence>
<dbReference type="GO" id="GO:0009318">
    <property type="term" value="C:exodeoxyribonuclease VII complex"/>
    <property type="evidence" value="ECO:0007669"/>
    <property type="project" value="UniProtKB-UniRule"/>
</dbReference>
<evidence type="ECO:0000259" key="7">
    <source>
        <dbReference type="Pfam" id="PF02601"/>
    </source>
</evidence>
<feature type="domain" description="OB-fold nucleic acid binding" evidence="8">
    <location>
        <begin position="7"/>
        <end position="102"/>
    </location>
</feature>
<dbReference type="InterPro" id="IPR020579">
    <property type="entry name" value="Exonuc_VII_lsu_C"/>
</dbReference>
<dbReference type="STRING" id="1714016.BA724_08995"/>
<evidence type="ECO:0000256" key="2">
    <source>
        <dbReference type="ARBA" id="ARBA00022722"/>
    </source>
</evidence>
<keyword evidence="10" id="KW-1185">Reference proteome</keyword>
<dbReference type="NCBIfam" id="TIGR00237">
    <property type="entry name" value="xseA"/>
    <property type="match status" value="1"/>
</dbReference>
<organism evidence="9 10">
    <name type="scientific">Domibacillus iocasae</name>
    <dbReference type="NCBI Taxonomy" id="1714016"/>
    <lineage>
        <taxon>Bacteria</taxon>
        <taxon>Bacillati</taxon>
        <taxon>Bacillota</taxon>
        <taxon>Bacilli</taxon>
        <taxon>Bacillales</taxon>
        <taxon>Bacillaceae</taxon>
        <taxon>Domibacillus</taxon>
    </lineage>
</organism>
<dbReference type="Pfam" id="PF13742">
    <property type="entry name" value="tRNA_anti_2"/>
    <property type="match status" value="1"/>
</dbReference>
<dbReference type="GO" id="GO:0008855">
    <property type="term" value="F:exodeoxyribonuclease VII activity"/>
    <property type="evidence" value="ECO:0007669"/>
    <property type="project" value="UniProtKB-UniRule"/>
</dbReference>
<sequence length="451" mass="50409">MEPNRHLTVKALTKYIKRKFDADPHLKNMAVKGELSNVKHHSSGHLYFTLKDDSARIMSVMFAASAKSLTFRPENGMEVILTGDVTIYESSGQYQMYVKTMQQDGAGNLFAAFEQLKKKLEQEGLFRTDVKRPIPAYPSSIAVVTSPTGAAIRDILTTINRRYPSAEVLIYPALVQGDRAAASIVSQLQKINGDGRADVVIAGRGGGSIEELWAFNEEAVARAIRSSKIPVISAVGHETDFTIADFAADLRAPTPTAAAEMAVPHIEEVSERIKTKENRLMRAASEKIRSSRNRHQAILNAYVMRNPQALYRQQFERADRLHEQLIRQTKSLVDRKKTAVQHASFRLSRMGPGPRIEFESAQLEKIKKRLHWLTQSAVNEKKSAFQQNVAMLDALSPLKVMERGYSLVYSDNETLIKTVQEVEKGDRIRVQMTDGTIYAHVGLIGGEKDES</sequence>
<evidence type="ECO:0000256" key="5">
    <source>
        <dbReference type="HAMAP-Rule" id="MF_00378"/>
    </source>
</evidence>
<protein>
    <recommendedName>
        <fullName evidence="5">Exodeoxyribonuclease 7 large subunit</fullName>
        <ecNumber evidence="5">3.1.11.6</ecNumber>
    </recommendedName>
    <alternativeName>
        <fullName evidence="5">Exodeoxyribonuclease VII large subunit</fullName>
        <shortName evidence="5">Exonuclease VII large subunit</shortName>
    </alternativeName>
</protein>
<dbReference type="HAMAP" id="MF_00378">
    <property type="entry name" value="Exonuc_7_L"/>
    <property type="match status" value="1"/>
</dbReference>
<dbReference type="OrthoDB" id="9802795at2"/>
<keyword evidence="2 5" id="KW-0540">Nuclease</keyword>
<comment type="subunit">
    <text evidence="5">Heterooligomer composed of large and small subunits.</text>
</comment>